<organism evidence="12 13">
    <name type="scientific">Pelagicoccus enzymogenes</name>
    <dbReference type="NCBI Taxonomy" id="2773457"/>
    <lineage>
        <taxon>Bacteria</taxon>
        <taxon>Pseudomonadati</taxon>
        <taxon>Verrucomicrobiota</taxon>
        <taxon>Opitutia</taxon>
        <taxon>Puniceicoccales</taxon>
        <taxon>Pelagicoccaceae</taxon>
        <taxon>Pelagicoccus</taxon>
    </lineage>
</organism>
<evidence type="ECO:0000256" key="2">
    <source>
        <dbReference type="ARBA" id="ARBA00011738"/>
    </source>
</evidence>
<dbReference type="RefSeq" id="WP_191617029.1">
    <property type="nucleotide sequence ID" value="NZ_JACYFG010000022.1"/>
</dbReference>
<gene>
    <name evidence="12" type="primary">rdgB</name>
    <name evidence="12" type="ORF">IEN85_10410</name>
</gene>
<comment type="caution">
    <text evidence="12">The sequence shown here is derived from an EMBL/GenBank/DDBJ whole genome shotgun (WGS) entry which is preliminary data.</text>
</comment>
<feature type="binding site" evidence="10">
    <location>
        <position position="179"/>
    </location>
    <ligand>
        <name>substrate</name>
    </ligand>
</feature>
<keyword evidence="5 10" id="KW-0378">Hydrolase</keyword>
<dbReference type="CDD" id="cd00515">
    <property type="entry name" value="HAM1"/>
    <property type="match status" value="1"/>
</dbReference>
<feature type="binding site" evidence="10">
    <location>
        <begin position="7"/>
        <end position="12"/>
    </location>
    <ligand>
        <name>substrate</name>
    </ligand>
</feature>
<comment type="similarity">
    <text evidence="1 10 11">Belongs to the HAM1 NTPase family.</text>
</comment>
<feature type="binding site" evidence="10">
    <location>
        <begin position="156"/>
        <end position="159"/>
    </location>
    <ligand>
        <name>substrate</name>
    </ligand>
</feature>
<dbReference type="SUPFAM" id="SSF52972">
    <property type="entry name" value="ITPase-like"/>
    <property type="match status" value="1"/>
</dbReference>
<feature type="active site" description="Proton acceptor" evidence="10">
    <location>
        <position position="73"/>
    </location>
</feature>
<evidence type="ECO:0000256" key="8">
    <source>
        <dbReference type="ARBA" id="ARBA00051875"/>
    </source>
</evidence>
<keyword evidence="3 10" id="KW-0479">Metal-binding</keyword>
<dbReference type="GO" id="GO:0009146">
    <property type="term" value="P:purine nucleoside triphosphate catabolic process"/>
    <property type="evidence" value="ECO:0007669"/>
    <property type="project" value="UniProtKB-UniRule"/>
</dbReference>
<feature type="binding site" evidence="10">
    <location>
        <position position="73"/>
    </location>
    <ligand>
        <name>Mg(2+)</name>
        <dbReference type="ChEBI" id="CHEBI:18420"/>
    </ligand>
</feature>
<dbReference type="InterPro" id="IPR029001">
    <property type="entry name" value="ITPase-like_fam"/>
</dbReference>
<dbReference type="GO" id="GO:0036220">
    <property type="term" value="F:ITP diphosphatase activity"/>
    <property type="evidence" value="ECO:0007669"/>
    <property type="project" value="UniProtKB-UniRule"/>
</dbReference>
<comment type="caution">
    <text evidence="10">Lacks conserved residue(s) required for the propagation of feature annotation.</text>
</comment>
<evidence type="ECO:0000256" key="7">
    <source>
        <dbReference type="ARBA" id="ARBA00023080"/>
    </source>
</evidence>
<dbReference type="FunFam" id="3.90.950.10:FF:000001">
    <property type="entry name" value="dITP/XTP pyrophosphatase"/>
    <property type="match status" value="1"/>
</dbReference>
<keyword evidence="13" id="KW-1185">Reference proteome</keyword>
<evidence type="ECO:0000256" key="11">
    <source>
        <dbReference type="RuleBase" id="RU003781"/>
    </source>
</evidence>
<dbReference type="GO" id="GO:0036222">
    <property type="term" value="F:XTP diphosphatase activity"/>
    <property type="evidence" value="ECO:0007669"/>
    <property type="project" value="UniProtKB-UniRule"/>
</dbReference>
<dbReference type="HAMAP" id="MF_01405">
    <property type="entry name" value="Non_canon_purine_NTPase"/>
    <property type="match status" value="1"/>
</dbReference>
<accession>A0A927FA05</accession>
<comment type="catalytic activity">
    <reaction evidence="8 10">
        <text>dITP + H2O = dIMP + diphosphate + H(+)</text>
        <dbReference type="Rhea" id="RHEA:28342"/>
        <dbReference type="ChEBI" id="CHEBI:15377"/>
        <dbReference type="ChEBI" id="CHEBI:15378"/>
        <dbReference type="ChEBI" id="CHEBI:33019"/>
        <dbReference type="ChEBI" id="CHEBI:61194"/>
        <dbReference type="ChEBI" id="CHEBI:61382"/>
        <dbReference type="EC" id="3.6.1.66"/>
    </reaction>
</comment>
<evidence type="ECO:0000313" key="12">
    <source>
        <dbReference type="EMBL" id="MBD5779900.1"/>
    </source>
</evidence>
<sequence>MKLYLATGNAHKIEELRAMLAAAGLAVEVFGPSEVGGMPEVVEDQDSFAGNALKKARALAALLPTGAYALADDSGLCVDALDGAPGVYSARYAGEDATDDDNTNKLLHILSALGDVDRSAGFQCHLALVSKGGDEQVFEGECRGRIIERKMGAGGFGYDPVFVPDGFSESFAQLTRAQKAGLSHRGKAMAKLIGWLEGELA</sequence>
<evidence type="ECO:0000256" key="9">
    <source>
        <dbReference type="ARBA" id="ARBA00052017"/>
    </source>
</evidence>
<dbReference type="NCBIfam" id="TIGR00042">
    <property type="entry name" value="RdgB/HAM1 family non-canonical purine NTP pyrophosphatase"/>
    <property type="match status" value="1"/>
</dbReference>
<comment type="subunit">
    <text evidence="2 10">Homodimer.</text>
</comment>
<evidence type="ECO:0000256" key="6">
    <source>
        <dbReference type="ARBA" id="ARBA00022842"/>
    </source>
</evidence>
<keyword evidence="6 10" id="KW-0460">Magnesium</keyword>
<dbReference type="GO" id="GO:0005829">
    <property type="term" value="C:cytosol"/>
    <property type="evidence" value="ECO:0007669"/>
    <property type="project" value="TreeGrafter"/>
</dbReference>
<evidence type="ECO:0000256" key="4">
    <source>
        <dbReference type="ARBA" id="ARBA00022741"/>
    </source>
</evidence>
<comment type="function">
    <text evidence="10">Pyrophosphatase that catalyzes the hydrolysis of nucleoside triphosphates to their monophosphate derivatives, with a high preference for the non-canonical purine nucleotides XTP (xanthosine triphosphate), dITP (deoxyinosine triphosphate) and ITP. Seems to function as a house-cleaning enzyme that removes non-canonical purine nucleotides from the nucleotide pool, thus preventing their incorporation into DNA/RNA and avoiding chromosomal lesions.</text>
</comment>
<reference evidence="12" key="1">
    <citation type="submission" date="2020-09" db="EMBL/GenBank/DDBJ databases">
        <title>Pelagicoccus enzymogenes sp. nov. with an EPS production, isolated from marine sediment.</title>
        <authorList>
            <person name="Feng X."/>
        </authorList>
    </citation>
    <scope>NUCLEOTIDE SEQUENCE</scope>
    <source>
        <strain evidence="12">NFK12</strain>
    </source>
</reference>
<dbReference type="InterPro" id="IPR020922">
    <property type="entry name" value="dITP/XTP_pyrophosphatase"/>
</dbReference>
<feature type="binding site" evidence="10">
    <location>
        <position position="74"/>
    </location>
    <ligand>
        <name>substrate</name>
    </ligand>
</feature>
<comment type="catalytic activity">
    <reaction evidence="9 10">
        <text>XTP + H2O = XMP + diphosphate + H(+)</text>
        <dbReference type="Rhea" id="RHEA:28610"/>
        <dbReference type="ChEBI" id="CHEBI:15377"/>
        <dbReference type="ChEBI" id="CHEBI:15378"/>
        <dbReference type="ChEBI" id="CHEBI:33019"/>
        <dbReference type="ChEBI" id="CHEBI:57464"/>
        <dbReference type="ChEBI" id="CHEBI:61314"/>
        <dbReference type="EC" id="3.6.1.66"/>
    </reaction>
</comment>
<dbReference type="EC" id="3.6.1.66" evidence="10"/>
<evidence type="ECO:0000256" key="5">
    <source>
        <dbReference type="ARBA" id="ARBA00022801"/>
    </source>
</evidence>
<proteinExistence type="inferred from homology"/>
<comment type="cofactor">
    <cofactor evidence="10">
        <name>Mg(2+)</name>
        <dbReference type="ChEBI" id="CHEBI:18420"/>
    </cofactor>
    <text evidence="10">Binds 1 Mg(2+) ion per subunit.</text>
</comment>
<dbReference type="PANTHER" id="PTHR11067:SF9">
    <property type="entry name" value="INOSINE TRIPHOSPHATE PYROPHOSPHATASE"/>
    <property type="match status" value="1"/>
</dbReference>
<dbReference type="EMBL" id="JACYFG010000022">
    <property type="protein sequence ID" value="MBD5779900.1"/>
    <property type="molecule type" value="Genomic_DNA"/>
</dbReference>
<evidence type="ECO:0000256" key="3">
    <source>
        <dbReference type="ARBA" id="ARBA00022723"/>
    </source>
</evidence>
<evidence type="ECO:0000313" key="13">
    <source>
        <dbReference type="Proteomes" id="UP000622317"/>
    </source>
</evidence>
<feature type="binding site" evidence="10">
    <location>
        <begin position="184"/>
        <end position="185"/>
    </location>
    <ligand>
        <name>substrate</name>
    </ligand>
</feature>
<evidence type="ECO:0000256" key="1">
    <source>
        <dbReference type="ARBA" id="ARBA00008023"/>
    </source>
</evidence>
<name>A0A927FA05_9BACT</name>
<dbReference type="GO" id="GO:0035870">
    <property type="term" value="F:dITP diphosphatase activity"/>
    <property type="evidence" value="ECO:0007669"/>
    <property type="project" value="UniProtKB-UniRule"/>
</dbReference>
<dbReference type="Proteomes" id="UP000622317">
    <property type="component" value="Unassembled WGS sequence"/>
</dbReference>
<dbReference type="GO" id="GO:0000166">
    <property type="term" value="F:nucleotide binding"/>
    <property type="evidence" value="ECO:0007669"/>
    <property type="project" value="UniProtKB-KW"/>
</dbReference>
<dbReference type="AlphaFoldDB" id="A0A927FA05"/>
<dbReference type="PANTHER" id="PTHR11067">
    <property type="entry name" value="INOSINE TRIPHOSPHATE PYROPHOSPHATASE/HAM1 PROTEIN"/>
    <property type="match status" value="1"/>
</dbReference>
<dbReference type="GO" id="GO:0017111">
    <property type="term" value="F:ribonucleoside triphosphate phosphatase activity"/>
    <property type="evidence" value="ECO:0007669"/>
    <property type="project" value="InterPro"/>
</dbReference>
<keyword evidence="7 10" id="KW-0546">Nucleotide metabolism</keyword>
<dbReference type="GO" id="GO:0009117">
    <property type="term" value="P:nucleotide metabolic process"/>
    <property type="evidence" value="ECO:0007669"/>
    <property type="project" value="UniProtKB-KW"/>
</dbReference>
<dbReference type="Pfam" id="PF01725">
    <property type="entry name" value="Ham1p_like"/>
    <property type="match status" value="1"/>
</dbReference>
<protein>
    <recommendedName>
        <fullName evidence="10">dITP/XTP pyrophosphatase</fullName>
        <ecNumber evidence="10">3.6.1.66</ecNumber>
    </recommendedName>
    <alternativeName>
        <fullName evidence="10">Non-canonical purine NTP pyrophosphatase</fullName>
    </alternativeName>
    <alternativeName>
        <fullName evidence="10">Non-standard purine NTP pyrophosphatase</fullName>
    </alternativeName>
    <alternativeName>
        <fullName evidence="10">Nucleoside-triphosphate diphosphatase</fullName>
    </alternativeName>
    <alternativeName>
        <fullName evidence="10">Nucleoside-triphosphate pyrophosphatase</fullName>
        <shortName evidence="10">NTPase</shortName>
    </alternativeName>
</protein>
<keyword evidence="4 10" id="KW-0547">Nucleotide-binding</keyword>
<dbReference type="GO" id="GO:0046872">
    <property type="term" value="F:metal ion binding"/>
    <property type="evidence" value="ECO:0007669"/>
    <property type="project" value="UniProtKB-KW"/>
</dbReference>
<dbReference type="InterPro" id="IPR002637">
    <property type="entry name" value="RdgB/HAM1"/>
</dbReference>
<dbReference type="Gene3D" id="3.90.950.10">
    <property type="match status" value="1"/>
</dbReference>
<evidence type="ECO:0000256" key="10">
    <source>
        <dbReference type="HAMAP-Rule" id="MF_01405"/>
    </source>
</evidence>
<comment type="catalytic activity">
    <reaction evidence="10">
        <text>ITP + H2O = IMP + diphosphate + H(+)</text>
        <dbReference type="Rhea" id="RHEA:29399"/>
        <dbReference type="ChEBI" id="CHEBI:15377"/>
        <dbReference type="ChEBI" id="CHEBI:15378"/>
        <dbReference type="ChEBI" id="CHEBI:33019"/>
        <dbReference type="ChEBI" id="CHEBI:58053"/>
        <dbReference type="ChEBI" id="CHEBI:61402"/>
        <dbReference type="EC" id="3.6.1.66"/>
    </reaction>
</comment>